<dbReference type="RefSeq" id="WP_251872308.1">
    <property type="nucleotide sequence ID" value="NZ_CP098755.1"/>
</dbReference>
<dbReference type="Proteomes" id="UP001056500">
    <property type="component" value="Chromosome"/>
</dbReference>
<proteinExistence type="predicted"/>
<organism evidence="1 2">
    <name type="scientific">Brevibacillus ruminantium</name>
    <dbReference type="NCBI Taxonomy" id="2950604"/>
    <lineage>
        <taxon>Bacteria</taxon>
        <taxon>Bacillati</taxon>
        <taxon>Bacillota</taxon>
        <taxon>Bacilli</taxon>
        <taxon>Bacillales</taxon>
        <taxon>Paenibacillaceae</taxon>
        <taxon>Brevibacillus</taxon>
    </lineage>
</organism>
<evidence type="ECO:0000313" key="1">
    <source>
        <dbReference type="EMBL" id="USG65213.1"/>
    </source>
</evidence>
<dbReference type="EMBL" id="CP098755">
    <property type="protein sequence ID" value="USG65213.1"/>
    <property type="molecule type" value="Genomic_DNA"/>
</dbReference>
<sequence>MEKQTTTEIVIVGTEEVSVEPVRVQVLINGRVAYDQEVAIKRRLDVEVIADKSSDGKHSLHLFRNASVQTLSKEEFRGFPSE</sequence>
<reference evidence="1" key="1">
    <citation type="submission" date="2022-06" db="EMBL/GenBank/DDBJ databases">
        <title>Genome sequencing of Brevibacillus sp. BB3-R1.</title>
        <authorList>
            <person name="Heo J."/>
            <person name="Lee D."/>
            <person name="Won M."/>
            <person name="Han B.-H."/>
            <person name="Hong S.-B."/>
            <person name="Kwon S.-W."/>
        </authorList>
    </citation>
    <scope>NUCLEOTIDE SEQUENCE</scope>
    <source>
        <strain evidence="1">BB3-R1</strain>
    </source>
</reference>
<name>A0ABY4WGF9_9BACL</name>
<evidence type="ECO:0000313" key="2">
    <source>
        <dbReference type="Proteomes" id="UP001056500"/>
    </source>
</evidence>
<protein>
    <submittedName>
        <fullName evidence="1">Uncharacterized protein</fullName>
    </submittedName>
</protein>
<accession>A0ABY4WGF9</accession>
<gene>
    <name evidence="1" type="ORF">NDK47_24325</name>
</gene>
<keyword evidence="2" id="KW-1185">Reference proteome</keyword>